<evidence type="ECO:0008006" key="4">
    <source>
        <dbReference type="Google" id="ProtNLM"/>
    </source>
</evidence>
<dbReference type="PANTHER" id="PTHR14991">
    <property type="entry name" value="RING FINGER PROTEIN 32"/>
    <property type="match status" value="1"/>
</dbReference>
<evidence type="ECO:0000256" key="1">
    <source>
        <dbReference type="SAM" id="MobiDB-lite"/>
    </source>
</evidence>
<name>A0AAW1PK86_9CHLO</name>
<gene>
    <name evidence="2" type="ORF">WJX72_007853</name>
</gene>
<comment type="caution">
    <text evidence="2">The sequence shown here is derived from an EMBL/GenBank/DDBJ whole genome shotgun (WGS) entry which is preliminary data.</text>
</comment>
<feature type="compositionally biased region" description="Basic and acidic residues" evidence="1">
    <location>
        <begin position="9"/>
        <end position="20"/>
    </location>
</feature>
<reference evidence="2 3" key="1">
    <citation type="journal article" date="2024" name="Nat. Commun.">
        <title>Phylogenomics reveals the evolutionary origins of lichenization in chlorophyte algae.</title>
        <authorList>
            <person name="Puginier C."/>
            <person name="Libourel C."/>
            <person name="Otte J."/>
            <person name="Skaloud P."/>
            <person name="Haon M."/>
            <person name="Grisel S."/>
            <person name="Petersen M."/>
            <person name="Berrin J.G."/>
            <person name="Delaux P.M."/>
            <person name="Dal Grande F."/>
            <person name="Keller J."/>
        </authorList>
    </citation>
    <scope>NUCLEOTIDE SEQUENCE [LARGE SCALE GENOMIC DNA]</scope>
    <source>
        <strain evidence="2 3">SAG 2043</strain>
    </source>
</reference>
<proteinExistence type="predicted"/>
<evidence type="ECO:0000313" key="2">
    <source>
        <dbReference type="EMBL" id="KAK9809008.1"/>
    </source>
</evidence>
<dbReference type="InterPro" id="IPR042862">
    <property type="entry name" value="RNF32"/>
</dbReference>
<dbReference type="AlphaFoldDB" id="A0AAW1PK86"/>
<accession>A0AAW1PK86</accession>
<organism evidence="2 3">
    <name type="scientific">[Myrmecia] bisecta</name>
    <dbReference type="NCBI Taxonomy" id="41462"/>
    <lineage>
        <taxon>Eukaryota</taxon>
        <taxon>Viridiplantae</taxon>
        <taxon>Chlorophyta</taxon>
        <taxon>core chlorophytes</taxon>
        <taxon>Trebouxiophyceae</taxon>
        <taxon>Trebouxiales</taxon>
        <taxon>Trebouxiaceae</taxon>
        <taxon>Myrmecia</taxon>
    </lineage>
</organism>
<dbReference type="PANTHER" id="PTHR14991:SF0">
    <property type="entry name" value="RING FINGER PROTEIN 32"/>
    <property type="match status" value="1"/>
</dbReference>
<keyword evidence="3" id="KW-1185">Reference proteome</keyword>
<sequence>MPRTGVQTRPDDRRSTRKDLTRSLAQNSSLLTAVALQDHFARQLKIPGGGLKPASLKPGAQLTLAQRYGLIQRPPALLTKQHHVFHQQCIDSFERYAKLQDGSERVMKQLESEKDDIDALFAELDASLDQSRQVFDMVDARSSPATRSQERSRHTAFVDAAATSTSGQSHAAATGSVANTVVPWDEVDV</sequence>
<dbReference type="EMBL" id="JALJOR010000011">
    <property type="protein sequence ID" value="KAK9809008.1"/>
    <property type="molecule type" value="Genomic_DNA"/>
</dbReference>
<protein>
    <recommendedName>
        <fullName evidence="4">BLOC-1-related complex subunit 5</fullName>
    </recommendedName>
</protein>
<dbReference type="Proteomes" id="UP001489004">
    <property type="component" value="Unassembled WGS sequence"/>
</dbReference>
<evidence type="ECO:0000313" key="3">
    <source>
        <dbReference type="Proteomes" id="UP001489004"/>
    </source>
</evidence>
<feature type="region of interest" description="Disordered" evidence="1">
    <location>
        <begin position="1"/>
        <end position="20"/>
    </location>
</feature>